<accession>A0AAW2RSJ0</accession>
<protein>
    <recommendedName>
        <fullName evidence="2">Reverse transcriptase</fullName>
    </recommendedName>
</protein>
<dbReference type="PANTHER" id="PTHR33116">
    <property type="entry name" value="REVERSE TRANSCRIPTASE ZINC-BINDING DOMAIN-CONTAINING PROTEIN-RELATED-RELATED"/>
    <property type="match status" value="1"/>
</dbReference>
<dbReference type="AlphaFoldDB" id="A0AAW2RSJ0"/>
<dbReference type="EMBL" id="JACGWM010000003">
    <property type="protein sequence ID" value="KAL0383225.1"/>
    <property type="molecule type" value="Genomic_DNA"/>
</dbReference>
<organism evidence="1">
    <name type="scientific">Sesamum calycinum</name>
    <dbReference type="NCBI Taxonomy" id="2727403"/>
    <lineage>
        <taxon>Eukaryota</taxon>
        <taxon>Viridiplantae</taxon>
        <taxon>Streptophyta</taxon>
        <taxon>Embryophyta</taxon>
        <taxon>Tracheophyta</taxon>
        <taxon>Spermatophyta</taxon>
        <taxon>Magnoliopsida</taxon>
        <taxon>eudicotyledons</taxon>
        <taxon>Gunneridae</taxon>
        <taxon>Pentapetalae</taxon>
        <taxon>asterids</taxon>
        <taxon>lamiids</taxon>
        <taxon>Lamiales</taxon>
        <taxon>Pedaliaceae</taxon>
        <taxon>Sesamum</taxon>
    </lineage>
</organism>
<evidence type="ECO:0008006" key="2">
    <source>
        <dbReference type="Google" id="ProtNLM"/>
    </source>
</evidence>
<dbReference type="PANTHER" id="PTHR33116:SF76">
    <property type="entry name" value="DUF4283 DOMAIN-CONTAINING PROTEIN"/>
    <property type="match status" value="1"/>
</dbReference>
<name>A0AAW2RSJ0_9LAMI</name>
<reference evidence="1" key="2">
    <citation type="journal article" date="2024" name="Plant">
        <title>Genomic evolution and insights into agronomic trait innovations of Sesamum species.</title>
        <authorList>
            <person name="Miao H."/>
            <person name="Wang L."/>
            <person name="Qu L."/>
            <person name="Liu H."/>
            <person name="Sun Y."/>
            <person name="Le M."/>
            <person name="Wang Q."/>
            <person name="Wei S."/>
            <person name="Zheng Y."/>
            <person name="Lin W."/>
            <person name="Duan Y."/>
            <person name="Cao H."/>
            <person name="Xiong S."/>
            <person name="Wang X."/>
            <person name="Wei L."/>
            <person name="Li C."/>
            <person name="Ma Q."/>
            <person name="Ju M."/>
            <person name="Zhao R."/>
            <person name="Li G."/>
            <person name="Mu C."/>
            <person name="Tian Q."/>
            <person name="Mei H."/>
            <person name="Zhang T."/>
            <person name="Gao T."/>
            <person name="Zhang H."/>
        </authorList>
    </citation>
    <scope>NUCLEOTIDE SEQUENCE</scope>
    <source>
        <strain evidence="1">KEN8</strain>
    </source>
</reference>
<sequence length="370" mass="41984">MLVNKRWLELWPGRYYVSLNPKTSNHSPLVLKGELQNPLVMLFRFDNYLASSLNFIPVVHSIWPNQVVGTSMYSVTRKLKAVKLLFKQQRHIITNYDEVVAKFIVFYEQLLGGTRNSRTLDLTQYRPWASRILSHEDGVRLTCPVSLEEIKLVFFDIAEDKSPRPDGYTAAFYKAACPIVGGEITRAIMEFFTNGRLLTGLELFATLSGLHVNLAKSQLILSKAARHDSTQFLATLGFQEGQLPVKYLEVQLISSRLSLANCRPLLDKINSRIQGWGRISLSFAARVQLIKSALMALNTYWAMAFILPKGIIKEIEKHLQNFLWKGVARTGYSKVTCSQVCNPIDEGGLGVRDFQSLNLALMSRRLWEVI</sequence>
<evidence type="ECO:0000313" key="1">
    <source>
        <dbReference type="EMBL" id="KAL0383225.1"/>
    </source>
</evidence>
<comment type="caution">
    <text evidence="1">The sequence shown here is derived from an EMBL/GenBank/DDBJ whole genome shotgun (WGS) entry which is preliminary data.</text>
</comment>
<gene>
    <name evidence="1" type="ORF">Scaly_0609800</name>
</gene>
<proteinExistence type="predicted"/>
<reference evidence="1" key="1">
    <citation type="submission" date="2020-06" db="EMBL/GenBank/DDBJ databases">
        <authorList>
            <person name="Li T."/>
            <person name="Hu X."/>
            <person name="Zhang T."/>
            <person name="Song X."/>
            <person name="Zhang H."/>
            <person name="Dai N."/>
            <person name="Sheng W."/>
            <person name="Hou X."/>
            <person name="Wei L."/>
        </authorList>
    </citation>
    <scope>NUCLEOTIDE SEQUENCE</scope>
    <source>
        <strain evidence="1">KEN8</strain>
        <tissue evidence="1">Leaf</tissue>
    </source>
</reference>